<keyword evidence="3" id="KW-1185">Reference proteome</keyword>
<dbReference type="InterPro" id="IPR002938">
    <property type="entry name" value="FAD-bd"/>
</dbReference>
<evidence type="ECO:0000313" key="2">
    <source>
        <dbReference type="EMBL" id="AGB03246.1"/>
    </source>
</evidence>
<name>L0HHK8_METFS</name>
<evidence type="ECO:0000259" key="1">
    <source>
        <dbReference type="Pfam" id="PF01494"/>
    </source>
</evidence>
<dbReference type="Gene3D" id="3.30.9.10">
    <property type="entry name" value="D-Amino Acid Oxidase, subunit A, domain 2"/>
    <property type="match status" value="1"/>
</dbReference>
<dbReference type="OrthoDB" id="46008at2157"/>
<dbReference type="eggNOG" id="arCOG00570">
    <property type="taxonomic scope" value="Archaea"/>
</dbReference>
<organism evidence="2 3">
    <name type="scientific">Methanoregula formicica (strain DSM 22288 / NBRC 105244 / SMSP)</name>
    <dbReference type="NCBI Taxonomy" id="593750"/>
    <lineage>
        <taxon>Archaea</taxon>
        <taxon>Methanobacteriati</taxon>
        <taxon>Methanobacteriota</taxon>
        <taxon>Stenosarchaea group</taxon>
        <taxon>Methanomicrobia</taxon>
        <taxon>Methanomicrobiales</taxon>
        <taxon>Methanoregulaceae</taxon>
        <taxon>Methanoregula</taxon>
    </lineage>
</organism>
<dbReference type="GO" id="GO:0071949">
    <property type="term" value="F:FAD binding"/>
    <property type="evidence" value="ECO:0007669"/>
    <property type="project" value="InterPro"/>
</dbReference>
<dbReference type="Gene3D" id="3.50.50.60">
    <property type="entry name" value="FAD/NAD(P)-binding domain"/>
    <property type="match status" value="1"/>
</dbReference>
<dbReference type="FunCoup" id="L0HHK8">
    <property type="interactions" value="62"/>
</dbReference>
<dbReference type="InterPro" id="IPR036188">
    <property type="entry name" value="FAD/NAD-bd_sf"/>
</dbReference>
<dbReference type="PANTHER" id="PTHR42685">
    <property type="entry name" value="GERANYLGERANYL DIPHOSPHATE REDUCTASE"/>
    <property type="match status" value="1"/>
</dbReference>
<accession>L0HHK8</accession>
<dbReference type="InterPro" id="IPR011777">
    <property type="entry name" value="Geranylgeranyl_Rdtase_fam"/>
</dbReference>
<dbReference type="Proteomes" id="UP000010824">
    <property type="component" value="Chromosome"/>
</dbReference>
<dbReference type="KEGG" id="mfo:Metfor_2241"/>
<dbReference type="Pfam" id="PF01494">
    <property type="entry name" value="FAD_binding_3"/>
    <property type="match status" value="1"/>
</dbReference>
<dbReference type="RefSeq" id="WP_015286209.1">
    <property type="nucleotide sequence ID" value="NC_019943.1"/>
</dbReference>
<dbReference type="PANTHER" id="PTHR42685:SF18">
    <property type="entry name" value="DIGERANYLGERANYLGLYCEROPHOSPHOLIPID REDUCTASE"/>
    <property type="match status" value="1"/>
</dbReference>
<reference evidence="3" key="1">
    <citation type="submission" date="2011-12" db="EMBL/GenBank/DDBJ databases">
        <title>Complete sequence of Methanoregula formicicum SMSP.</title>
        <authorList>
            <person name="Lucas S."/>
            <person name="Han J."/>
            <person name="Lapidus A."/>
            <person name="Cheng J.-F."/>
            <person name="Goodwin L."/>
            <person name="Pitluck S."/>
            <person name="Peters L."/>
            <person name="Ovchinnikova G."/>
            <person name="Teshima H."/>
            <person name="Detter J.C."/>
            <person name="Han C."/>
            <person name="Tapia R."/>
            <person name="Land M."/>
            <person name="Hauser L."/>
            <person name="Kyrpides N."/>
            <person name="Ivanova N."/>
            <person name="Pagani I."/>
            <person name="Imachi H."/>
            <person name="Tamaki H."/>
            <person name="Sekiguchi Y."/>
            <person name="Kamagata Y."/>
            <person name="Cadillo-Quiroz H."/>
            <person name="Zinder S."/>
            <person name="Liu W.-T."/>
            <person name="Woyke T."/>
        </authorList>
    </citation>
    <scope>NUCLEOTIDE SEQUENCE [LARGE SCALE GENOMIC DNA]</scope>
    <source>
        <strain evidence="3">DSM 22288 / NBRC 105244 / SMSP</strain>
    </source>
</reference>
<protein>
    <submittedName>
        <fullName evidence="2">Geranylgeranyl reductase family protein</fullName>
    </submittedName>
</protein>
<dbReference type="HOGENOM" id="CLU_024648_0_1_2"/>
<proteinExistence type="predicted"/>
<gene>
    <name evidence="2" type="ordered locus">Metfor_2241</name>
</gene>
<dbReference type="PRINTS" id="PR00420">
    <property type="entry name" value="RNGMNOXGNASE"/>
</dbReference>
<dbReference type="EMBL" id="CP003167">
    <property type="protein sequence ID" value="AGB03246.1"/>
    <property type="molecule type" value="Genomic_DNA"/>
</dbReference>
<feature type="domain" description="FAD-binding" evidence="1">
    <location>
        <begin position="9"/>
        <end position="203"/>
    </location>
</feature>
<evidence type="ECO:0000313" key="3">
    <source>
        <dbReference type="Proteomes" id="UP000010824"/>
    </source>
</evidence>
<dbReference type="GO" id="GO:0016628">
    <property type="term" value="F:oxidoreductase activity, acting on the CH-CH group of donors, NAD or NADP as acceptor"/>
    <property type="evidence" value="ECO:0007669"/>
    <property type="project" value="InterPro"/>
</dbReference>
<dbReference type="InParanoid" id="L0HHK8"/>
<dbReference type="NCBIfam" id="TIGR02032">
    <property type="entry name" value="GG-red-SF"/>
    <property type="match status" value="1"/>
</dbReference>
<dbReference type="GeneID" id="14309633"/>
<dbReference type="InterPro" id="IPR050407">
    <property type="entry name" value="Geranylgeranyl_reductase"/>
</dbReference>
<sequence length="387" mass="41399" precursor="true">MIPLQSARYDVVVVGAGPAGSAAAGACAAAGLSTLCIEEHGTIGYPVQCAGLLSNAAFTECRVSEHSVHNKVSGARVISGKGSRILIDAKKTMAVVVDRGTLDREMAEHAADAGAEYLLHAGVCGLGINTVTTRGPGGSAEIGYKVLIAADGPRSTIARMLGMERAPVFLAGIQADVPHEIDPRFVEVYPDASPDFFGWVIPAGPGRTRIGLCSRTNVPSLFAEFRKRFSPSAVHLVTGTIPLGVMPRTYGHRTLFTGDAAGFAKPTSGGGVYTGIRSARHAAAVAIEACEKDRYDDEFLSRYERLWKEDFGNELSLGFRLFGMRERLSPDDMDELVRALDDPGLIQTIEEYGDMDRPSELVKRLLLNPATLRLLKPLARTGLKALF</sequence>
<reference evidence="2 3" key="2">
    <citation type="journal article" date="2014" name="Genome Announc.">
        <title>Complete Genome Sequence of Methanoregula formicica SMSPT, a Mesophilic Hydrogenotrophic Methanogen Isolated from a Methanogenic Upflow Anaerobic Sludge Blanket Reactor.</title>
        <authorList>
            <person name="Yamamoto K."/>
            <person name="Tamaki H."/>
            <person name="Cadillo-Quiroz H."/>
            <person name="Imachi H."/>
            <person name="Kyrpides N."/>
            <person name="Woyke T."/>
            <person name="Goodwin L."/>
            <person name="Zinder S.H."/>
            <person name="Kamagata Y."/>
            <person name="Liu W.T."/>
        </authorList>
    </citation>
    <scope>NUCLEOTIDE SEQUENCE [LARGE SCALE GENOMIC DNA]</scope>
    <source>
        <strain evidence="3">DSM 22288 / NBRC 105244 / SMSP</strain>
    </source>
</reference>
<dbReference type="STRING" id="593750.Metfor_2241"/>
<dbReference type="SUPFAM" id="SSF51905">
    <property type="entry name" value="FAD/NAD(P)-binding domain"/>
    <property type="match status" value="1"/>
</dbReference>
<dbReference type="AlphaFoldDB" id="L0HHK8"/>